<comment type="similarity">
    <text evidence="2 11">Belongs to the guanylate kinase family.</text>
</comment>
<dbReference type="NCBIfam" id="TIGR03263">
    <property type="entry name" value="guanyl_kin"/>
    <property type="match status" value="1"/>
</dbReference>
<dbReference type="Pfam" id="PF00625">
    <property type="entry name" value="Guanylate_kin"/>
    <property type="match status" value="1"/>
</dbReference>
<organism evidence="13 14">
    <name type="scientific">Suilimivivens aceti</name>
    <dbReference type="NCBI Taxonomy" id="2981774"/>
    <lineage>
        <taxon>Bacteria</taxon>
        <taxon>Bacillati</taxon>
        <taxon>Bacillota</taxon>
        <taxon>Clostridia</taxon>
        <taxon>Lachnospirales</taxon>
        <taxon>Lachnospiraceae</taxon>
        <taxon>Suilimivivens</taxon>
    </lineage>
</organism>
<dbReference type="RefSeq" id="WP_262574040.1">
    <property type="nucleotide sequence ID" value="NZ_JAOQKJ010000004.1"/>
</dbReference>
<comment type="catalytic activity">
    <reaction evidence="10 11">
        <text>GMP + ATP = GDP + ADP</text>
        <dbReference type="Rhea" id="RHEA:20780"/>
        <dbReference type="ChEBI" id="CHEBI:30616"/>
        <dbReference type="ChEBI" id="CHEBI:58115"/>
        <dbReference type="ChEBI" id="CHEBI:58189"/>
        <dbReference type="ChEBI" id="CHEBI:456216"/>
        <dbReference type="EC" id="2.7.4.8"/>
    </reaction>
</comment>
<dbReference type="EMBL" id="JAOQKJ010000004">
    <property type="protein sequence ID" value="MCU6744048.1"/>
    <property type="molecule type" value="Genomic_DNA"/>
</dbReference>
<dbReference type="PROSITE" id="PS50052">
    <property type="entry name" value="GUANYLATE_KINASE_2"/>
    <property type="match status" value="1"/>
</dbReference>
<dbReference type="GO" id="GO:0004385">
    <property type="term" value="F:GMP kinase activity"/>
    <property type="evidence" value="ECO:0007669"/>
    <property type="project" value="UniProtKB-EC"/>
</dbReference>
<evidence type="ECO:0000256" key="6">
    <source>
        <dbReference type="ARBA" id="ARBA00022741"/>
    </source>
</evidence>
<keyword evidence="7 11" id="KW-0418">Kinase</keyword>
<dbReference type="PANTHER" id="PTHR23117">
    <property type="entry name" value="GUANYLATE KINASE-RELATED"/>
    <property type="match status" value="1"/>
</dbReference>
<reference evidence="13 14" key="1">
    <citation type="journal article" date="2021" name="ISME Commun">
        <title>Automated analysis of genomic sequences facilitates high-throughput and comprehensive description of bacteria.</title>
        <authorList>
            <person name="Hitch T.C.A."/>
        </authorList>
    </citation>
    <scope>NUCLEOTIDE SEQUENCE [LARGE SCALE GENOMIC DNA]</scope>
    <source>
        <strain evidence="13 14">Sanger_18</strain>
    </source>
</reference>
<evidence type="ECO:0000256" key="9">
    <source>
        <dbReference type="ARBA" id="ARBA00030128"/>
    </source>
</evidence>
<feature type="binding site" evidence="11">
    <location>
        <begin position="15"/>
        <end position="22"/>
    </location>
    <ligand>
        <name>ATP</name>
        <dbReference type="ChEBI" id="CHEBI:30616"/>
    </ligand>
</feature>
<dbReference type="CDD" id="cd00071">
    <property type="entry name" value="GMPK"/>
    <property type="match status" value="1"/>
</dbReference>
<name>A0ABT2T1C4_9FIRM</name>
<keyword evidence="14" id="KW-1185">Reference proteome</keyword>
<evidence type="ECO:0000256" key="4">
    <source>
        <dbReference type="ARBA" id="ARBA00016296"/>
    </source>
</evidence>
<dbReference type="PANTHER" id="PTHR23117:SF13">
    <property type="entry name" value="GUANYLATE KINASE"/>
    <property type="match status" value="1"/>
</dbReference>
<evidence type="ECO:0000256" key="1">
    <source>
        <dbReference type="ARBA" id="ARBA00003531"/>
    </source>
</evidence>
<dbReference type="Gene3D" id="3.40.50.300">
    <property type="entry name" value="P-loop containing nucleotide triphosphate hydrolases"/>
    <property type="match status" value="1"/>
</dbReference>
<accession>A0ABT2T1C4</accession>
<dbReference type="SUPFAM" id="SSF52540">
    <property type="entry name" value="P-loop containing nucleoside triphosphate hydrolases"/>
    <property type="match status" value="1"/>
</dbReference>
<dbReference type="InterPro" id="IPR008144">
    <property type="entry name" value="Guanylate_kin-like_dom"/>
</dbReference>
<evidence type="ECO:0000256" key="11">
    <source>
        <dbReference type="HAMAP-Rule" id="MF_00328"/>
    </source>
</evidence>
<dbReference type="Gene3D" id="3.30.63.10">
    <property type="entry name" value="Guanylate Kinase phosphate binding domain"/>
    <property type="match status" value="1"/>
</dbReference>
<keyword evidence="11" id="KW-0963">Cytoplasm</keyword>
<keyword evidence="6 11" id="KW-0547">Nucleotide-binding</keyword>
<evidence type="ECO:0000256" key="10">
    <source>
        <dbReference type="ARBA" id="ARBA00048594"/>
    </source>
</evidence>
<sequence length="211" mass="24175">MKTKQHKGILIVVSGFSGAGKGTLMKRLVSDYDNYALSVSMTTRQPRTGEVDGREYFFSTKEEFEKKIEEEGLVEYACYCGNYYGTPREYVEKKLEEGKDVILEIEIQGALKIKQKFPTALLLFVMPPSAAELKRRLVGRGTETEDVIEKRLKRATEEAEGIENYDYIVINDNLEECVREMHGLIMAAHETPARNQEFINKVRKELEAFTE</sequence>
<dbReference type="HAMAP" id="MF_00328">
    <property type="entry name" value="Guanylate_kinase"/>
    <property type="match status" value="1"/>
</dbReference>
<evidence type="ECO:0000256" key="3">
    <source>
        <dbReference type="ARBA" id="ARBA00012961"/>
    </source>
</evidence>
<dbReference type="EC" id="2.7.4.8" evidence="3 11"/>
<protein>
    <recommendedName>
        <fullName evidence="4 11">Guanylate kinase</fullName>
        <ecNumber evidence="3 11">2.7.4.8</ecNumber>
    </recommendedName>
    <alternativeName>
        <fullName evidence="9 11">GMP kinase</fullName>
    </alternativeName>
</protein>
<keyword evidence="5 11" id="KW-0808">Transferase</keyword>
<dbReference type="InterPro" id="IPR017665">
    <property type="entry name" value="Guanylate_kinase"/>
</dbReference>
<evidence type="ECO:0000256" key="7">
    <source>
        <dbReference type="ARBA" id="ARBA00022777"/>
    </source>
</evidence>
<keyword evidence="8 11" id="KW-0067">ATP-binding</keyword>
<comment type="function">
    <text evidence="1 11">Essential for recycling GMP and indirectly, cGMP.</text>
</comment>
<evidence type="ECO:0000259" key="12">
    <source>
        <dbReference type="PROSITE" id="PS50052"/>
    </source>
</evidence>
<evidence type="ECO:0000313" key="13">
    <source>
        <dbReference type="EMBL" id="MCU6744048.1"/>
    </source>
</evidence>
<evidence type="ECO:0000256" key="8">
    <source>
        <dbReference type="ARBA" id="ARBA00022840"/>
    </source>
</evidence>
<dbReference type="Proteomes" id="UP001652432">
    <property type="component" value="Unassembled WGS sequence"/>
</dbReference>
<comment type="subcellular location">
    <subcellularLocation>
        <location evidence="11">Cytoplasm</location>
    </subcellularLocation>
</comment>
<evidence type="ECO:0000256" key="2">
    <source>
        <dbReference type="ARBA" id="ARBA00005790"/>
    </source>
</evidence>
<evidence type="ECO:0000313" key="14">
    <source>
        <dbReference type="Proteomes" id="UP001652432"/>
    </source>
</evidence>
<dbReference type="InterPro" id="IPR027417">
    <property type="entry name" value="P-loop_NTPase"/>
</dbReference>
<evidence type="ECO:0000256" key="5">
    <source>
        <dbReference type="ARBA" id="ARBA00022679"/>
    </source>
</evidence>
<comment type="caution">
    <text evidence="13">The sequence shown here is derived from an EMBL/GenBank/DDBJ whole genome shotgun (WGS) entry which is preliminary data.</text>
</comment>
<gene>
    <name evidence="11 13" type="primary">gmk</name>
    <name evidence="13" type="ORF">OCV77_05985</name>
</gene>
<proteinExistence type="inferred from homology"/>
<feature type="domain" description="Guanylate kinase-like" evidence="12">
    <location>
        <begin position="8"/>
        <end position="186"/>
    </location>
</feature>
<dbReference type="InterPro" id="IPR008145">
    <property type="entry name" value="GK/Ca_channel_bsu"/>
</dbReference>
<dbReference type="SMART" id="SM00072">
    <property type="entry name" value="GuKc"/>
    <property type="match status" value="1"/>
</dbReference>